<dbReference type="Proteomes" id="UP000003045">
    <property type="component" value="Unassembled WGS sequence"/>
</dbReference>
<feature type="coiled-coil region" evidence="3">
    <location>
        <begin position="4"/>
        <end position="45"/>
    </location>
</feature>
<evidence type="ECO:0000313" key="6">
    <source>
        <dbReference type="Proteomes" id="UP000003045"/>
    </source>
</evidence>
<evidence type="ECO:0000256" key="2">
    <source>
        <dbReference type="PROSITE-ProRule" id="PRU00284"/>
    </source>
</evidence>
<dbReference type="Pfam" id="PF00015">
    <property type="entry name" value="MCPsignal"/>
    <property type="match status" value="1"/>
</dbReference>
<comment type="caution">
    <text evidence="5">The sequence shown here is derived from an EMBL/GenBank/DDBJ whole genome shotgun (WGS) entry which is preliminary data.</text>
</comment>
<dbReference type="Pfam" id="PF13682">
    <property type="entry name" value="CZB"/>
    <property type="match status" value="1"/>
</dbReference>
<dbReference type="PANTHER" id="PTHR32089">
    <property type="entry name" value="METHYL-ACCEPTING CHEMOTAXIS PROTEIN MCPB"/>
    <property type="match status" value="1"/>
</dbReference>
<reference evidence="5" key="1">
    <citation type="submission" date="2010-08" db="EMBL/GenBank/DDBJ databases">
        <authorList>
            <person name="Muzny D."/>
            <person name="Qin X."/>
            <person name="Deng J."/>
            <person name="Jiang H."/>
            <person name="Liu Y."/>
            <person name="Qu J."/>
            <person name="Song X.-Z."/>
            <person name="Zhang L."/>
            <person name="Thornton R."/>
            <person name="Coyle M."/>
            <person name="Francisco L."/>
            <person name="Jackson L."/>
            <person name="Javaid M."/>
            <person name="Korchina V."/>
            <person name="Kovar C."/>
            <person name="Mata R."/>
            <person name="Mathew T."/>
            <person name="Ngo R."/>
            <person name="Nguyen L."/>
            <person name="Nguyen N."/>
            <person name="Okwuonu G."/>
            <person name="Ongeri F."/>
            <person name="Pham C."/>
            <person name="Simmons D."/>
            <person name="Wilczek-Boney K."/>
            <person name="Hale W."/>
            <person name="Jakkamsetti A."/>
            <person name="Pham P."/>
            <person name="Ruth R."/>
            <person name="San Lucas F."/>
            <person name="Warren J."/>
            <person name="Zhang J."/>
            <person name="Zhao Z."/>
            <person name="Zhou C."/>
            <person name="Zhu D."/>
            <person name="Lee S."/>
            <person name="Bess C."/>
            <person name="Blankenburg K."/>
            <person name="Forbes L."/>
            <person name="Fu Q."/>
            <person name="Gubbala S."/>
            <person name="Hirani K."/>
            <person name="Jayaseelan J.C."/>
            <person name="Lara F."/>
            <person name="Munidasa M."/>
            <person name="Palculict T."/>
            <person name="Patil S."/>
            <person name="Pu L.-L."/>
            <person name="Saada N."/>
            <person name="Tang L."/>
            <person name="Weissenberger G."/>
            <person name="Zhu Y."/>
            <person name="Hemphill L."/>
            <person name="Shang Y."/>
            <person name="Youmans B."/>
            <person name="Ayvaz T."/>
            <person name="Ross M."/>
            <person name="Santibanez J."/>
            <person name="Aqrawi P."/>
            <person name="Gross S."/>
            <person name="Joshi V."/>
            <person name="Fowler G."/>
            <person name="Nazareth L."/>
            <person name="Reid J."/>
            <person name="Worley K."/>
            <person name="Petrosino J."/>
            <person name="Highlander S."/>
            <person name="Gibbs R."/>
        </authorList>
    </citation>
    <scope>NUCLEOTIDE SEQUENCE [LARGE SCALE GENOMIC DNA]</scope>
    <source>
        <strain evidence="5">ATCC 35239</strain>
    </source>
</reference>
<dbReference type="SUPFAM" id="SSF58104">
    <property type="entry name" value="Methyl-accepting chemotaxis protein (MCP) signaling domain"/>
    <property type="match status" value="1"/>
</dbReference>
<sequence>MMKKTKTATTIQALEQQVVELQEQLAQLQAEKKAQAETLSTLEHDKQTIDDLHQSLSRCFDSAGNARDSMGKIVTELDADSSDSAETKRIMSESTRDLYDMANGAQEIATKLQQMGQNMATLSESSESIHNFVKQIEGIAAQTNLLALNATIEAARAGEAGRGFAVVAGEVRTLAERTASATKEIGALVDAITTSTSSALESINSAIDDSKDFEEKSSQTANKVSEKVTSMADSIANVTTDSFVTVVKLDHFIFKLGIYRQITGMSAPNPAGISSSHGCRLGKWYYEGRGHLDYAHNPYFRQLEAVHDGTHAAGKAVVEAFIAGDCEALHQHLEEMENNSSQVGNLLDRLMES</sequence>
<dbReference type="SMART" id="SM00283">
    <property type="entry name" value="MA"/>
    <property type="match status" value="1"/>
</dbReference>
<evidence type="ECO:0000256" key="3">
    <source>
        <dbReference type="SAM" id="Coils"/>
    </source>
</evidence>
<evidence type="ECO:0000259" key="4">
    <source>
        <dbReference type="PROSITE" id="PS50111"/>
    </source>
</evidence>
<gene>
    <name evidence="5" type="ORF">HMPREF0580_0868</name>
</gene>
<dbReference type="HOGENOM" id="CLU_000445_21_0_11"/>
<feature type="domain" description="Methyl-accepting transducer" evidence="4">
    <location>
        <begin position="38"/>
        <end position="226"/>
    </location>
</feature>
<proteinExistence type="predicted"/>
<dbReference type="EMBL" id="AEET01000024">
    <property type="protein sequence ID" value="EFM46321.1"/>
    <property type="molecule type" value="Genomic_DNA"/>
</dbReference>
<keyword evidence="1 2" id="KW-0807">Transducer</keyword>
<dbReference type="AlphaFoldDB" id="E0QPU1"/>
<organism evidence="5 6">
    <name type="scientific">Mobiluncus mulieris ATCC 35239</name>
    <dbReference type="NCBI Taxonomy" id="871571"/>
    <lineage>
        <taxon>Bacteria</taxon>
        <taxon>Bacillati</taxon>
        <taxon>Actinomycetota</taxon>
        <taxon>Actinomycetes</taxon>
        <taxon>Actinomycetales</taxon>
        <taxon>Actinomycetaceae</taxon>
        <taxon>Mobiluncus</taxon>
    </lineage>
</organism>
<dbReference type="InterPro" id="IPR025991">
    <property type="entry name" value="Chemoreceptor_zinc-bind_dom"/>
</dbReference>
<dbReference type="GO" id="GO:0007165">
    <property type="term" value="P:signal transduction"/>
    <property type="evidence" value="ECO:0007669"/>
    <property type="project" value="UniProtKB-KW"/>
</dbReference>
<dbReference type="PROSITE" id="PS50111">
    <property type="entry name" value="CHEMOTAXIS_TRANSDUC_2"/>
    <property type="match status" value="1"/>
</dbReference>
<dbReference type="Gene3D" id="1.10.287.950">
    <property type="entry name" value="Methyl-accepting chemotaxis protein"/>
    <property type="match status" value="1"/>
</dbReference>
<dbReference type="InterPro" id="IPR004089">
    <property type="entry name" value="MCPsignal_dom"/>
</dbReference>
<evidence type="ECO:0000256" key="1">
    <source>
        <dbReference type="ARBA" id="ARBA00023224"/>
    </source>
</evidence>
<accession>E0QPU1</accession>
<dbReference type="STRING" id="871571.HMPREF0580_0868"/>
<evidence type="ECO:0000313" key="5">
    <source>
        <dbReference type="EMBL" id="EFM46321.1"/>
    </source>
</evidence>
<keyword evidence="3" id="KW-0175">Coiled coil</keyword>
<dbReference type="RefSeq" id="WP_004011777.1">
    <property type="nucleotide sequence ID" value="NZ_GL405260.1"/>
</dbReference>
<name>E0QPU1_9ACTO</name>
<protein>
    <submittedName>
        <fullName evidence="5">Methyl-accepting chemotaxis protein signaling domain protein</fullName>
    </submittedName>
</protein>
<keyword evidence="6" id="KW-1185">Reference proteome</keyword>
<dbReference type="GO" id="GO:0016020">
    <property type="term" value="C:membrane"/>
    <property type="evidence" value="ECO:0007669"/>
    <property type="project" value="InterPro"/>
</dbReference>
<dbReference type="Gene3D" id="1.20.120.30">
    <property type="entry name" value="Aspartate receptor, ligand-binding domain"/>
    <property type="match status" value="1"/>
</dbReference>
<dbReference type="PANTHER" id="PTHR32089:SF112">
    <property type="entry name" value="LYSOZYME-LIKE PROTEIN-RELATED"/>
    <property type="match status" value="1"/>
</dbReference>